<evidence type="ECO:0000313" key="1">
    <source>
        <dbReference type="EMBL" id="KCW59342.1"/>
    </source>
</evidence>
<accession>A0A059AZD9</accession>
<sequence length="67" mass="8208">MSRFTPRQSLPYEFSLEISYYFDNDLHFDWTGSEITKKMNSTKSIQWERPYSEGQMPYWSEKSFYSK</sequence>
<name>A0A059AZD9_EUCGR</name>
<reference evidence="1" key="1">
    <citation type="submission" date="2013-07" db="EMBL/GenBank/DDBJ databases">
        <title>The genome of Eucalyptus grandis.</title>
        <authorList>
            <person name="Schmutz J."/>
            <person name="Hayes R."/>
            <person name="Myburg A."/>
            <person name="Tuskan G."/>
            <person name="Grattapaglia D."/>
            <person name="Rokhsar D.S."/>
        </authorList>
    </citation>
    <scope>NUCLEOTIDE SEQUENCE</scope>
    <source>
        <tissue evidence="1">Leaf extractions</tissue>
    </source>
</reference>
<dbReference type="InParanoid" id="A0A059AZD9"/>
<dbReference type="Gramene" id="KCW59342">
    <property type="protein sequence ID" value="KCW59342"/>
    <property type="gene ID" value="EUGRSUZ_H02031"/>
</dbReference>
<dbReference type="EMBL" id="KK198760">
    <property type="protein sequence ID" value="KCW59342.1"/>
    <property type="molecule type" value="Genomic_DNA"/>
</dbReference>
<protein>
    <submittedName>
        <fullName evidence="1">Uncharacterized protein</fullName>
    </submittedName>
</protein>
<proteinExistence type="predicted"/>
<organism evidence="1">
    <name type="scientific">Eucalyptus grandis</name>
    <name type="common">Flooded gum</name>
    <dbReference type="NCBI Taxonomy" id="71139"/>
    <lineage>
        <taxon>Eukaryota</taxon>
        <taxon>Viridiplantae</taxon>
        <taxon>Streptophyta</taxon>
        <taxon>Embryophyta</taxon>
        <taxon>Tracheophyta</taxon>
        <taxon>Spermatophyta</taxon>
        <taxon>Magnoliopsida</taxon>
        <taxon>eudicotyledons</taxon>
        <taxon>Gunneridae</taxon>
        <taxon>Pentapetalae</taxon>
        <taxon>rosids</taxon>
        <taxon>malvids</taxon>
        <taxon>Myrtales</taxon>
        <taxon>Myrtaceae</taxon>
        <taxon>Myrtoideae</taxon>
        <taxon>Eucalypteae</taxon>
        <taxon>Eucalyptus</taxon>
    </lineage>
</organism>
<gene>
    <name evidence="1" type="ORF">EUGRSUZ_H02031</name>
</gene>
<dbReference type="AlphaFoldDB" id="A0A059AZD9"/>